<evidence type="ECO:0000256" key="14">
    <source>
        <dbReference type="ARBA" id="ARBA00023295"/>
    </source>
</evidence>
<protein>
    <submittedName>
        <fullName evidence="19">Formamidopyrimidine-DNA glycosylase</fullName>
    </submittedName>
</protein>
<keyword evidence="11" id="KW-0234">DNA repair</keyword>
<dbReference type="InterPro" id="IPR015886">
    <property type="entry name" value="H2TH_FPG"/>
</dbReference>
<dbReference type="SUPFAM" id="SSF46946">
    <property type="entry name" value="S13-like H2TH domain"/>
    <property type="match status" value="1"/>
</dbReference>
<sequence>MPELPEVETIKEDLKKKIINERIVKVWLSSKAIIKNSRASFVKIIKNNKVVNISRVGKLLIFVLANENYLLIHLKMTGQLIFRRGKEIIAGGHPEPAITELPNKFTRIILEFKNDGQLFFNDIRRFGYWQLVNQQELFKIKSKYGPEPLANQFTFNYLTKILANKNKPIKVALMDQDKIAGIGNIYASEICFKAKINPQRKAKSLSKKELLATHQACKEVLKIAIKNRGTTFSDYVDTAGRGGYNISFLNVYDREGKNCKVCQKAKIIKIAQGGRSSFYCPRCQK</sequence>
<evidence type="ECO:0000256" key="6">
    <source>
        <dbReference type="ARBA" id="ARBA00022763"/>
    </source>
</evidence>
<evidence type="ECO:0000256" key="12">
    <source>
        <dbReference type="ARBA" id="ARBA00023239"/>
    </source>
</evidence>
<keyword evidence="14" id="KW-0326">Glycosidase</keyword>
<comment type="catalytic activity">
    <reaction evidence="1">
        <text>Hydrolysis of DNA containing ring-opened 7-methylguanine residues, releasing 2,6-diamino-4-hydroxy-5-(N-methyl)formamidopyrimidine.</text>
        <dbReference type="EC" id="3.2.2.23"/>
    </reaction>
</comment>
<keyword evidence="13" id="KW-0511">Multifunctional enzyme</keyword>
<dbReference type="Proteomes" id="UP000034849">
    <property type="component" value="Unassembled WGS sequence"/>
</dbReference>
<dbReference type="PANTHER" id="PTHR22993:SF9">
    <property type="entry name" value="FORMAMIDOPYRIMIDINE-DNA GLYCOSYLASE"/>
    <property type="match status" value="1"/>
</dbReference>
<dbReference type="Gene3D" id="1.10.8.50">
    <property type="match status" value="1"/>
</dbReference>
<dbReference type="GO" id="GO:0034039">
    <property type="term" value="F:8-oxo-7,8-dihydroguanine DNA N-glycosylase activity"/>
    <property type="evidence" value="ECO:0007669"/>
    <property type="project" value="TreeGrafter"/>
</dbReference>
<name>A0A0G0G9X4_9BACT</name>
<keyword evidence="8" id="KW-0378">Hydrolase</keyword>
<evidence type="ECO:0000313" key="19">
    <source>
        <dbReference type="EMBL" id="KKQ27918.1"/>
    </source>
</evidence>
<dbReference type="PANTHER" id="PTHR22993">
    <property type="entry name" value="FORMAMIDOPYRIMIDINE-DNA GLYCOSYLASE"/>
    <property type="match status" value="1"/>
</dbReference>
<dbReference type="Gene3D" id="3.20.190.10">
    <property type="entry name" value="MutM-like, N-terminal"/>
    <property type="match status" value="1"/>
</dbReference>
<comment type="cofactor">
    <cofactor evidence="2">
        <name>Zn(2+)</name>
        <dbReference type="ChEBI" id="CHEBI:29105"/>
    </cofactor>
</comment>
<evidence type="ECO:0000256" key="8">
    <source>
        <dbReference type="ARBA" id="ARBA00022801"/>
    </source>
</evidence>
<dbReference type="STRING" id="1619046.US42_C0004G0057"/>
<dbReference type="NCBIfam" id="TIGR00577">
    <property type="entry name" value="fpg"/>
    <property type="match status" value="1"/>
</dbReference>
<dbReference type="Pfam" id="PF06831">
    <property type="entry name" value="H2TH"/>
    <property type="match status" value="1"/>
</dbReference>
<keyword evidence="10" id="KW-0238">DNA-binding</keyword>
<dbReference type="SUPFAM" id="SSF57716">
    <property type="entry name" value="Glucocorticoid receptor-like (DNA-binding domain)"/>
    <property type="match status" value="1"/>
</dbReference>
<dbReference type="AlphaFoldDB" id="A0A0G0G9X4"/>
<dbReference type="InterPro" id="IPR010663">
    <property type="entry name" value="Znf_FPG/IleRS"/>
</dbReference>
<keyword evidence="7 16" id="KW-0863">Zinc-finger</keyword>
<evidence type="ECO:0000256" key="2">
    <source>
        <dbReference type="ARBA" id="ARBA00001947"/>
    </source>
</evidence>
<dbReference type="CDD" id="cd08966">
    <property type="entry name" value="EcFpg-like_N"/>
    <property type="match status" value="1"/>
</dbReference>
<evidence type="ECO:0000313" key="20">
    <source>
        <dbReference type="Proteomes" id="UP000034849"/>
    </source>
</evidence>
<evidence type="ECO:0000256" key="15">
    <source>
        <dbReference type="ARBA" id="ARBA00044632"/>
    </source>
</evidence>
<evidence type="ECO:0000259" key="17">
    <source>
        <dbReference type="PROSITE" id="PS51066"/>
    </source>
</evidence>
<comment type="catalytic activity">
    <reaction evidence="15">
        <text>2'-deoxyribonucleotide-(2'-deoxyribose 5'-phosphate)-2'-deoxyribonucleotide-DNA = a 3'-end 2'-deoxyribonucleotide-(2,3-dehydro-2,3-deoxyribose 5'-phosphate)-DNA + a 5'-end 5'-phospho-2'-deoxyribonucleoside-DNA + H(+)</text>
        <dbReference type="Rhea" id="RHEA:66592"/>
        <dbReference type="Rhea" id="RHEA-COMP:13180"/>
        <dbReference type="Rhea" id="RHEA-COMP:16897"/>
        <dbReference type="Rhea" id="RHEA-COMP:17067"/>
        <dbReference type="ChEBI" id="CHEBI:15378"/>
        <dbReference type="ChEBI" id="CHEBI:136412"/>
        <dbReference type="ChEBI" id="CHEBI:157695"/>
        <dbReference type="ChEBI" id="CHEBI:167181"/>
        <dbReference type="EC" id="4.2.99.18"/>
    </reaction>
</comment>
<comment type="subunit">
    <text evidence="4">Monomer.</text>
</comment>
<keyword evidence="9" id="KW-0862">Zinc</keyword>
<proteinExistence type="inferred from homology"/>
<keyword evidence="12" id="KW-0456">Lyase</keyword>
<dbReference type="InterPro" id="IPR000214">
    <property type="entry name" value="Znf_DNA_glyclase/AP_lyase"/>
</dbReference>
<accession>A0A0G0G9X4</accession>
<evidence type="ECO:0000256" key="16">
    <source>
        <dbReference type="PROSITE-ProRule" id="PRU00391"/>
    </source>
</evidence>
<comment type="similarity">
    <text evidence="3">Belongs to the FPG family.</text>
</comment>
<dbReference type="Pfam" id="PF06827">
    <property type="entry name" value="zf-FPG_IleRS"/>
    <property type="match status" value="1"/>
</dbReference>
<dbReference type="SMART" id="SM00898">
    <property type="entry name" value="Fapy_DNA_glyco"/>
    <property type="match status" value="1"/>
</dbReference>
<dbReference type="PROSITE" id="PS51066">
    <property type="entry name" value="ZF_FPG_2"/>
    <property type="match status" value="1"/>
</dbReference>
<dbReference type="PATRIC" id="fig|1619046.3.peg.328"/>
<dbReference type="InterPro" id="IPR010979">
    <property type="entry name" value="Ribosomal_uS13-like_H2TH"/>
</dbReference>
<dbReference type="InterPro" id="IPR035937">
    <property type="entry name" value="FPG_N"/>
</dbReference>
<dbReference type="GO" id="GO:0008270">
    <property type="term" value="F:zinc ion binding"/>
    <property type="evidence" value="ECO:0007669"/>
    <property type="project" value="UniProtKB-KW"/>
</dbReference>
<reference evidence="19 20" key="1">
    <citation type="journal article" date="2015" name="Nature">
        <title>rRNA introns, odd ribosomes, and small enigmatic genomes across a large radiation of phyla.</title>
        <authorList>
            <person name="Brown C.T."/>
            <person name="Hug L.A."/>
            <person name="Thomas B.C."/>
            <person name="Sharon I."/>
            <person name="Castelle C.J."/>
            <person name="Singh A."/>
            <person name="Wilkins M.J."/>
            <person name="Williams K.H."/>
            <person name="Banfield J.F."/>
        </authorList>
    </citation>
    <scope>NUCLEOTIDE SEQUENCE [LARGE SCALE GENOMIC DNA]</scope>
</reference>
<evidence type="ECO:0000256" key="13">
    <source>
        <dbReference type="ARBA" id="ARBA00023268"/>
    </source>
</evidence>
<dbReference type="NCBIfam" id="NF002211">
    <property type="entry name" value="PRK01103.1"/>
    <property type="match status" value="1"/>
</dbReference>
<dbReference type="EMBL" id="LBSX01000004">
    <property type="protein sequence ID" value="KKQ27918.1"/>
    <property type="molecule type" value="Genomic_DNA"/>
</dbReference>
<evidence type="ECO:0000256" key="7">
    <source>
        <dbReference type="ARBA" id="ARBA00022771"/>
    </source>
</evidence>
<gene>
    <name evidence="19" type="ORF">US42_C0004G0057</name>
</gene>
<evidence type="ECO:0000256" key="10">
    <source>
        <dbReference type="ARBA" id="ARBA00023125"/>
    </source>
</evidence>
<keyword evidence="6" id="KW-0227">DNA damage</keyword>
<dbReference type="FunFam" id="1.10.8.50:FF:000003">
    <property type="entry name" value="Formamidopyrimidine-DNA glycosylase"/>
    <property type="match status" value="1"/>
</dbReference>
<dbReference type="Pfam" id="PF01149">
    <property type="entry name" value="Fapy_DNA_glyco"/>
    <property type="match status" value="1"/>
</dbReference>
<evidence type="ECO:0000256" key="4">
    <source>
        <dbReference type="ARBA" id="ARBA00011245"/>
    </source>
</evidence>
<dbReference type="PROSITE" id="PS51068">
    <property type="entry name" value="FPG_CAT"/>
    <property type="match status" value="1"/>
</dbReference>
<comment type="caution">
    <text evidence="19">The sequence shown here is derived from an EMBL/GenBank/DDBJ whole genome shotgun (WGS) entry which is preliminary data.</text>
</comment>
<evidence type="ECO:0000256" key="11">
    <source>
        <dbReference type="ARBA" id="ARBA00023204"/>
    </source>
</evidence>
<evidence type="ECO:0000256" key="5">
    <source>
        <dbReference type="ARBA" id="ARBA00022723"/>
    </source>
</evidence>
<organism evidence="19 20">
    <name type="scientific">Candidatus Magasanikbacteria bacterium GW2011_GWC2_37_14</name>
    <dbReference type="NCBI Taxonomy" id="1619046"/>
    <lineage>
        <taxon>Bacteria</taxon>
        <taxon>Candidatus Magasanikiibacteriota</taxon>
    </lineage>
</organism>
<keyword evidence="5" id="KW-0479">Metal-binding</keyword>
<dbReference type="InterPro" id="IPR012319">
    <property type="entry name" value="FPG_cat"/>
</dbReference>
<feature type="domain" description="Formamidopyrimidine-DNA glycosylase catalytic" evidence="18">
    <location>
        <begin position="2"/>
        <end position="127"/>
    </location>
</feature>
<dbReference type="SUPFAM" id="SSF81624">
    <property type="entry name" value="N-terminal domain of MutM-like DNA repair proteins"/>
    <property type="match status" value="1"/>
</dbReference>
<evidence type="ECO:0000256" key="1">
    <source>
        <dbReference type="ARBA" id="ARBA00001668"/>
    </source>
</evidence>
<feature type="domain" description="FPG-type" evidence="17">
    <location>
        <begin position="250"/>
        <end position="285"/>
    </location>
</feature>
<dbReference type="GO" id="GO:0006284">
    <property type="term" value="P:base-excision repair"/>
    <property type="evidence" value="ECO:0007669"/>
    <property type="project" value="InterPro"/>
</dbReference>
<evidence type="ECO:0000259" key="18">
    <source>
        <dbReference type="PROSITE" id="PS51068"/>
    </source>
</evidence>
<evidence type="ECO:0000256" key="9">
    <source>
        <dbReference type="ARBA" id="ARBA00022833"/>
    </source>
</evidence>
<dbReference type="GO" id="GO:0140078">
    <property type="term" value="F:class I DNA-(apurinic or apyrimidinic site) endonuclease activity"/>
    <property type="evidence" value="ECO:0007669"/>
    <property type="project" value="UniProtKB-EC"/>
</dbReference>
<dbReference type="GO" id="GO:0003684">
    <property type="term" value="F:damaged DNA binding"/>
    <property type="evidence" value="ECO:0007669"/>
    <property type="project" value="InterPro"/>
</dbReference>
<dbReference type="InterPro" id="IPR020629">
    <property type="entry name" value="FPG_Glyclase"/>
</dbReference>
<dbReference type="SMART" id="SM01232">
    <property type="entry name" value="H2TH"/>
    <property type="match status" value="1"/>
</dbReference>
<evidence type="ECO:0000256" key="3">
    <source>
        <dbReference type="ARBA" id="ARBA00009409"/>
    </source>
</evidence>